<dbReference type="Proteomes" id="UP000095286">
    <property type="component" value="Unplaced"/>
</dbReference>
<dbReference type="WBParaSite" id="RSKR_0000268300.1">
    <property type="protein sequence ID" value="RSKR_0000268300.1"/>
    <property type="gene ID" value="RSKR_0000268300"/>
</dbReference>
<organism evidence="1 2">
    <name type="scientific">Rhabditophanes sp. KR3021</name>
    <dbReference type="NCBI Taxonomy" id="114890"/>
    <lineage>
        <taxon>Eukaryota</taxon>
        <taxon>Metazoa</taxon>
        <taxon>Ecdysozoa</taxon>
        <taxon>Nematoda</taxon>
        <taxon>Chromadorea</taxon>
        <taxon>Rhabditida</taxon>
        <taxon>Tylenchina</taxon>
        <taxon>Panagrolaimomorpha</taxon>
        <taxon>Strongyloidoidea</taxon>
        <taxon>Alloionematidae</taxon>
        <taxon>Rhabditophanes</taxon>
    </lineage>
</organism>
<sequence>MCCFIFAIFIFLPNIILCSKCFSYNAFIVLNAQNIEEDPESEFNRCSGNFLASNVVLTAAHCFYESGSKNTMVYFGMDINLKSSTYSSLQTLNLTFKSKVKEVRLFAKESENYVEKFDDLALVILENHADLCGINKFYFPAVLPFEILSGLNYIYDDEWKNSRENILVGHGKTEKDYFPDEQLLAVFERKIDIEFEEQNPLDYHGRYRALNNVSSGYSGDSGGGLIYPSQGIPYLLGVLNSGDGRSTILMLVMCKMTAILLPLQRESYGKKDESHRCSFNSSLKWDFVFDKKERF</sequence>
<evidence type="ECO:0000313" key="1">
    <source>
        <dbReference type="Proteomes" id="UP000095286"/>
    </source>
</evidence>
<reference evidence="2" key="1">
    <citation type="submission" date="2016-11" db="UniProtKB">
        <authorList>
            <consortium name="WormBaseParasite"/>
        </authorList>
    </citation>
    <scope>IDENTIFICATION</scope>
    <source>
        <strain evidence="2">KR3021</strain>
    </source>
</reference>
<accession>A0AC35TP36</accession>
<evidence type="ECO:0000313" key="2">
    <source>
        <dbReference type="WBParaSite" id="RSKR_0000268300.1"/>
    </source>
</evidence>
<name>A0AC35TP36_9BILA</name>
<protein>
    <submittedName>
        <fullName evidence="2">Peptidase S1 domain-containing protein</fullName>
    </submittedName>
</protein>
<proteinExistence type="predicted"/>